<dbReference type="PROSITE" id="PS51186">
    <property type="entry name" value="GNAT"/>
    <property type="match status" value="1"/>
</dbReference>
<dbReference type="InterPro" id="IPR016181">
    <property type="entry name" value="Acyl_CoA_acyltransferase"/>
</dbReference>
<dbReference type="Proteomes" id="UP001168552">
    <property type="component" value="Unassembled WGS sequence"/>
</dbReference>
<evidence type="ECO:0000313" key="5">
    <source>
        <dbReference type="Proteomes" id="UP001168552"/>
    </source>
</evidence>
<gene>
    <name evidence="4" type="ORF">QWY31_08975</name>
</gene>
<dbReference type="GO" id="GO:0016746">
    <property type="term" value="F:acyltransferase activity"/>
    <property type="evidence" value="ECO:0007669"/>
    <property type="project" value="UniProtKB-KW"/>
</dbReference>
<dbReference type="PANTHER" id="PTHR43877:SF2">
    <property type="entry name" value="AMINOALKYLPHOSPHONATE N-ACETYLTRANSFERASE-RELATED"/>
    <property type="match status" value="1"/>
</dbReference>
<protein>
    <submittedName>
        <fullName evidence="4">GNAT family N-acetyltransferase</fullName>
        <ecNumber evidence="4">2.3.1.-</ecNumber>
    </submittedName>
</protein>
<evidence type="ECO:0000256" key="1">
    <source>
        <dbReference type="ARBA" id="ARBA00022679"/>
    </source>
</evidence>
<name>A0ABT8F5Q5_9BACT</name>
<reference evidence="4" key="1">
    <citation type="submission" date="2023-06" db="EMBL/GenBank/DDBJ databases">
        <title>Cytophagales bacterium Strain LB-30, isolated from soil.</title>
        <authorList>
            <person name="Liu B."/>
        </authorList>
    </citation>
    <scope>NUCLEOTIDE SEQUENCE</scope>
    <source>
        <strain evidence="4">LB-30</strain>
    </source>
</reference>
<proteinExistence type="predicted"/>
<comment type="caution">
    <text evidence="4">The sequence shown here is derived from an EMBL/GenBank/DDBJ whole genome shotgun (WGS) entry which is preliminary data.</text>
</comment>
<evidence type="ECO:0000259" key="3">
    <source>
        <dbReference type="PROSITE" id="PS51186"/>
    </source>
</evidence>
<dbReference type="Gene3D" id="3.40.630.30">
    <property type="match status" value="1"/>
</dbReference>
<organism evidence="4 5">
    <name type="scientific">Shiella aurantiaca</name>
    <dbReference type="NCBI Taxonomy" id="3058365"/>
    <lineage>
        <taxon>Bacteria</taxon>
        <taxon>Pseudomonadati</taxon>
        <taxon>Bacteroidota</taxon>
        <taxon>Cytophagia</taxon>
        <taxon>Cytophagales</taxon>
        <taxon>Shiellaceae</taxon>
        <taxon>Shiella</taxon>
    </lineage>
</organism>
<dbReference type="InterPro" id="IPR050832">
    <property type="entry name" value="Bact_Acetyltransf"/>
</dbReference>
<keyword evidence="2 4" id="KW-0012">Acyltransferase</keyword>
<dbReference type="PANTHER" id="PTHR43877">
    <property type="entry name" value="AMINOALKYLPHOSPHONATE N-ACETYLTRANSFERASE-RELATED-RELATED"/>
    <property type="match status" value="1"/>
</dbReference>
<evidence type="ECO:0000313" key="4">
    <source>
        <dbReference type="EMBL" id="MDN4165633.1"/>
    </source>
</evidence>
<dbReference type="CDD" id="cd04301">
    <property type="entry name" value="NAT_SF"/>
    <property type="match status" value="1"/>
</dbReference>
<dbReference type="Pfam" id="PF00583">
    <property type="entry name" value="Acetyltransf_1"/>
    <property type="match status" value="1"/>
</dbReference>
<dbReference type="RefSeq" id="WP_320004163.1">
    <property type="nucleotide sequence ID" value="NZ_JAUHJS010000004.1"/>
</dbReference>
<dbReference type="SUPFAM" id="SSF55729">
    <property type="entry name" value="Acyl-CoA N-acyltransferases (Nat)"/>
    <property type="match status" value="1"/>
</dbReference>
<keyword evidence="5" id="KW-1185">Reference proteome</keyword>
<feature type="domain" description="N-acetyltransferase" evidence="3">
    <location>
        <begin position="1"/>
        <end position="150"/>
    </location>
</feature>
<evidence type="ECO:0000256" key="2">
    <source>
        <dbReference type="ARBA" id="ARBA00023315"/>
    </source>
</evidence>
<accession>A0ABT8F5Q5</accession>
<dbReference type="EC" id="2.3.1.-" evidence="4"/>
<dbReference type="InterPro" id="IPR000182">
    <property type="entry name" value="GNAT_dom"/>
</dbReference>
<keyword evidence="1 4" id="KW-0808">Transferase</keyword>
<sequence>MLIRSAQEKDLPQLVAFQLAMALETENLQLDPAVLTQGMQAVLSDANKGAYFVAEMEGKVVGSLMITYEWSDWRNGMVWWIQSVFVDKDFRGKGVYKALYTHIQDLVKADEKIRGIRLYVDKTNTSAQAVYKKLGMNGEHYATFEWMKFF</sequence>
<dbReference type="EMBL" id="JAUHJS010000004">
    <property type="protein sequence ID" value="MDN4165633.1"/>
    <property type="molecule type" value="Genomic_DNA"/>
</dbReference>